<reference evidence="2 3" key="1">
    <citation type="submission" date="2015-04" db="EMBL/GenBank/DDBJ databases">
        <authorList>
            <person name="Syromyatnikov M.Y."/>
            <person name="Popov V.N."/>
        </authorList>
    </citation>
    <scope>NUCLEOTIDE SEQUENCE [LARGE SCALE GENOMIC DNA]</scope>
</reference>
<sequence length="155" mass="18211">MDNSQKDDSVIYLNCRQHRFCQFQEIFYYISDCRDEIRAVALTTHQMVFIESQAAAKAEGKGKEKQHKMLINNNDDDSKWALTLTVYSVSFVNLHHIYTYLILSVFLQEEMKRRNIKTWNCYVAKISEDSHFPLANFISSIFTVIPQLQTVIYLV</sequence>
<dbReference type="AlphaFoldDB" id="A0A1J1IMV0"/>
<evidence type="ECO:0000313" key="3">
    <source>
        <dbReference type="Proteomes" id="UP000183832"/>
    </source>
</evidence>
<keyword evidence="1" id="KW-1133">Transmembrane helix</keyword>
<dbReference type="EMBL" id="CVRI01000055">
    <property type="protein sequence ID" value="CRL01074.1"/>
    <property type="molecule type" value="Genomic_DNA"/>
</dbReference>
<accession>A0A1J1IMV0</accession>
<keyword evidence="1" id="KW-0472">Membrane</keyword>
<organism evidence="2 3">
    <name type="scientific">Clunio marinus</name>
    <dbReference type="NCBI Taxonomy" id="568069"/>
    <lineage>
        <taxon>Eukaryota</taxon>
        <taxon>Metazoa</taxon>
        <taxon>Ecdysozoa</taxon>
        <taxon>Arthropoda</taxon>
        <taxon>Hexapoda</taxon>
        <taxon>Insecta</taxon>
        <taxon>Pterygota</taxon>
        <taxon>Neoptera</taxon>
        <taxon>Endopterygota</taxon>
        <taxon>Diptera</taxon>
        <taxon>Nematocera</taxon>
        <taxon>Chironomoidea</taxon>
        <taxon>Chironomidae</taxon>
        <taxon>Clunio</taxon>
    </lineage>
</organism>
<proteinExistence type="predicted"/>
<evidence type="ECO:0000313" key="2">
    <source>
        <dbReference type="EMBL" id="CRL01074.1"/>
    </source>
</evidence>
<evidence type="ECO:0000256" key="1">
    <source>
        <dbReference type="SAM" id="Phobius"/>
    </source>
</evidence>
<keyword evidence="1" id="KW-0812">Transmembrane</keyword>
<keyword evidence="3" id="KW-1185">Reference proteome</keyword>
<name>A0A1J1IMV0_9DIPT</name>
<protein>
    <submittedName>
        <fullName evidence="2">CLUMA_CG014696, isoform A</fullName>
    </submittedName>
</protein>
<feature type="transmembrane region" description="Helical" evidence="1">
    <location>
        <begin position="84"/>
        <end position="107"/>
    </location>
</feature>
<dbReference type="Proteomes" id="UP000183832">
    <property type="component" value="Unassembled WGS sequence"/>
</dbReference>
<gene>
    <name evidence="2" type="ORF">CLUMA_CG014696</name>
</gene>